<accession>A0ABT9XK30</accession>
<name>A0ABT9XK30_9BACL</name>
<protein>
    <submittedName>
        <fullName evidence="2">Uncharacterized protein</fullName>
    </submittedName>
</protein>
<reference evidence="2 3" key="1">
    <citation type="submission" date="2023-07" db="EMBL/GenBank/DDBJ databases">
        <title>Genomic Encyclopedia of Type Strains, Phase IV (KMG-IV): sequencing the most valuable type-strain genomes for metagenomic binning, comparative biology and taxonomic classification.</title>
        <authorList>
            <person name="Goeker M."/>
        </authorList>
    </citation>
    <scope>NUCLEOTIDE SEQUENCE [LARGE SCALE GENOMIC DNA]</scope>
    <source>
        <strain evidence="2 3">DSM 4006</strain>
    </source>
</reference>
<dbReference type="SUPFAM" id="SSF110296">
    <property type="entry name" value="Oligoxyloglucan reducing end-specific cellobiohydrolase"/>
    <property type="match status" value="1"/>
</dbReference>
<keyword evidence="3" id="KW-1185">Reference proteome</keyword>
<dbReference type="Proteomes" id="UP001232973">
    <property type="component" value="Unassembled WGS sequence"/>
</dbReference>
<evidence type="ECO:0000313" key="2">
    <source>
        <dbReference type="EMBL" id="MDQ0190081.1"/>
    </source>
</evidence>
<organism evidence="2 3">
    <name type="scientific">Alicyclobacillus cycloheptanicus</name>
    <dbReference type="NCBI Taxonomy" id="1457"/>
    <lineage>
        <taxon>Bacteria</taxon>
        <taxon>Bacillati</taxon>
        <taxon>Bacillota</taxon>
        <taxon>Bacilli</taxon>
        <taxon>Bacillales</taxon>
        <taxon>Alicyclobacillaceae</taxon>
        <taxon>Alicyclobacillus</taxon>
    </lineage>
</organism>
<dbReference type="Gene3D" id="2.130.10.10">
    <property type="entry name" value="YVTN repeat-like/Quinoprotein amine dehydrogenase"/>
    <property type="match status" value="1"/>
</dbReference>
<feature type="compositionally biased region" description="Polar residues" evidence="1">
    <location>
        <begin position="59"/>
        <end position="73"/>
    </location>
</feature>
<evidence type="ECO:0000313" key="3">
    <source>
        <dbReference type="Proteomes" id="UP001232973"/>
    </source>
</evidence>
<evidence type="ECO:0000256" key="1">
    <source>
        <dbReference type="SAM" id="MobiDB-lite"/>
    </source>
</evidence>
<sequence>MGVWPGAAAAVAAVAVVAGGLGITLNQHHPAAVQLQTTGAHFTGANRTGAEPASDDRAQPSNTVNPPQTTTQGGIAEQSYATSAAAAGVIDNIQREDTYLSFAANRPTVNLGLGITAVPDSGLGHQGLQWHEGNWTVEVLWYTGNQNGEQIAKNIVAYLHTHMLPAPRQKGVIIVNSTDPNAVTIAARTTIAWQEGTEVYQLTQSGNPVNALTTVVEQGNSGASQGRTAAASFHQTFHNAGRSHQVFLTPTIGFEVTNLGGGASNFMYQFAKTTDGGKTWTNVSTGHYSDVMGVSFINEQTGYLLNNSPAYAVTPDLFVTHNGGATWQEQKLPIPAAFANFYRSSSYPIFFSPTVGFIPVYGNPETGTGPNTQFLYMLITTNGGASWAPYTGGSGAGLHWTLSGQTLTVQQDTQNAQDAHTITVQGLFGNWTVSER</sequence>
<comment type="caution">
    <text evidence="2">The sequence shown here is derived from an EMBL/GenBank/DDBJ whole genome shotgun (WGS) entry which is preliminary data.</text>
</comment>
<gene>
    <name evidence="2" type="ORF">J2S03_001944</name>
</gene>
<feature type="region of interest" description="Disordered" evidence="1">
    <location>
        <begin position="43"/>
        <end position="73"/>
    </location>
</feature>
<dbReference type="RefSeq" id="WP_274456837.1">
    <property type="nucleotide sequence ID" value="NZ_CP067097.1"/>
</dbReference>
<dbReference type="InterPro" id="IPR015943">
    <property type="entry name" value="WD40/YVTN_repeat-like_dom_sf"/>
</dbReference>
<proteinExistence type="predicted"/>
<dbReference type="EMBL" id="JAUSTP010000014">
    <property type="protein sequence ID" value="MDQ0190081.1"/>
    <property type="molecule type" value="Genomic_DNA"/>
</dbReference>